<reference evidence="2" key="1">
    <citation type="journal article" date="2014" name="Int. J. Syst. Evol. Microbiol.">
        <title>Complete genome sequence of Corynebacterium casei LMG S-19264T (=DSM 44701T), isolated from a smear-ripened cheese.</title>
        <authorList>
            <consortium name="US DOE Joint Genome Institute (JGI-PGF)"/>
            <person name="Walter F."/>
            <person name="Albersmeier A."/>
            <person name="Kalinowski J."/>
            <person name="Ruckert C."/>
        </authorList>
    </citation>
    <scope>NUCLEOTIDE SEQUENCE</scope>
    <source>
        <strain evidence="2">NBRC 101628</strain>
    </source>
</reference>
<comment type="caution">
    <text evidence="2">The sequence shown here is derived from an EMBL/GenBank/DDBJ whole genome shotgun (WGS) entry which is preliminary data.</text>
</comment>
<dbReference type="InterPro" id="IPR002575">
    <property type="entry name" value="Aminoglycoside_PTrfase"/>
</dbReference>
<keyword evidence="3" id="KW-1185">Reference proteome</keyword>
<reference evidence="2" key="2">
    <citation type="submission" date="2023-01" db="EMBL/GenBank/DDBJ databases">
        <title>Draft genome sequence of Paraferrimonas sedimenticola strain NBRC 101628.</title>
        <authorList>
            <person name="Sun Q."/>
            <person name="Mori K."/>
        </authorList>
    </citation>
    <scope>NUCLEOTIDE SEQUENCE</scope>
    <source>
        <strain evidence="2">NBRC 101628</strain>
    </source>
</reference>
<evidence type="ECO:0000313" key="3">
    <source>
        <dbReference type="Proteomes" id="UP001161422"/>
    </source>
</evidence>
<dbReference type="EMBL" id="BSNC01000004">
    <property type="protein sequence ID" value="GLP96444.1"/>
    <property type="molecule type" value="Genomic_DNA"/>
</dbReference>
<dbReference type="RefSeq" id="WP_095505124.1">
    <property type="nucleotide sequence ID" value="NZ_BSNC01000004.1"/>
</dbReference>
<dbReference type="Pfam" id="PF01636">
    <property type="entry name" value="APH"/>
    <property type="match status" value="1"/>
</dbReference>
<evidence type="ECO:0000259" key="1">
    <source>
        <dbReference type="Pfam" id="PF01636"/>
    </source>
</evidence>
<dbReference type="Proteomes" id="UP001161422">
    <property type="component" value="Unassembled WGS sequence"/>
</dbReference>
<evidence type="ECO:0000313" key="2">
    <source>
        <dbReference type="EMBL" id="GLP96444.1"/>
    </source>
</evidence>
<dbReference type="AlphaFoldDB" id="A0AA37VWV1"/>
<feature type="domain" description="Aminoglycoside phosphotransferase" evidence="1">
    <location>
        <begin position="20"/>
        <end position="202"/>
    </location>
</feature>
<accession>A0AA37VWV1</accession>
<dbReference type="Gene3D" id="3.30.200.20">
    <property type="entry name" value="Phosphorylase Kinase, domain 1"/>
    <property type="match status" value="1"/>
</dbReference>
<dbReference type="SUPFAM" id="SSF56112">
    <property type="entry name" value="Protein kinase-like (PK-like)"/>
    <property type="match status" value="1"/>
</dbReference>
<protein>
    <recommendedName>
        <fullName evidence="1">Aminoglycoside phosphotransferase domain-containing protein</fullName>
    </recommendedName>
</protein>
<dbReference type="InterPro" id="IPR011009">
    <property type="entry name" value="Kinase-like_dom_sf"/>
</dbReference>
<proteinExistence type="predicted"/>
<sequence>MQWLEGLLKSAGFQEPIESIQALHMGLSNQHYKVVSTQGSAWHVRLLTDKTQAWLNRQHERTVWQAAAKAAISPTPVLMSDELSVCQWVEQRSLPEHLLEGHLDRLISEFAKLEVSLPKMELDARLSLYQQLCQPLGLSAEAQVASVAKRAIVQLNSAPVAWGLCHLDWHSGNLLYDGLDCYLIDYEYAATAPLALELASLMLGGLLGKAKKYDWTQRIVDIHQDAQPTTELAPITQRQMQGALALMQCYSWYWYQLMPQAPDAQTQSETLLSDISNWNF</sequence>
<gene>
    <name evidence="2" type="ORF">GCM10007895_17500</name>
</gene>
<name>A0AA37VWV1_9GAMM</name>
<dbReference type="Gene3D" id="3.90.1200.10">
    <property type="match status" value="1"/>
</dbReference>
<organism evidence="2 3">
    <name type="scientific">Paraferrimonas sedimenticola</name>
    <dbReference type="NCBI Taxonomy" id="375674"/>
    <lineage>
        <taxon>Bacteria</taxon>
        <taxon>Pseudomonadati</taxon>
        <taxon>Pseudomonadota</taxon>
        <taxon>Gammaproteobacteria</taxon>
        <taxon>Alteromonadales</taxon>
        <taxon>Ferrimonadaceae</taxon>
        <taxon>Paraferrimonas</taxon>
    </lineage>
</organism>